<name>A0A7W7YLY9_9BACT</name>
<evidence type="ECO:0000313" key="1">
    <source>
        <dbReference type="EMBL" id="MBB5038656.1"/>
    </source>
</evidence>
<protein>
    <submittedName>
        <fullName evidence="1">Uncharacterized protein</fullName>
    </submittedName>
</protein>
<comment type="caution">
    <text evidence="1">The sequence shown here is derived from an EMBL/GenBank/DDBJ whole genome shotgun (WGS) entry which is preliminary data.</text>
</comment>
<sequence>MDPCFTSPHLARIPMQKMIPLWVRLSLLVLFGLLHAVSSQAGVLDRKPDYSQHDVPLYEQVTNRIKAKILARLGNGNNPRDRYFIIPFAYQNQGNAPEYSHSFMSVIRVLADRQQRHLTEGLTRGVYKNREFEAFTISWLPHDFDTNPNLCVFKGFGSRLFPRMNACPLSPGKSFNLEQTLRLAVNVKNAVCMWGPYEITQGGFDLGVQRLRLLESGRILYRADDRLYRKDRVAINCFHAMAGLYDLYPNGGIFGTGFKMWGINGTARVLLEYENTASFRGQLLEPVDEKKDRYGFIYSAQPHSRPYNPFKEASAYRR</sequence>
<proteinExistence type="predicted"/>
<organism evidence="1 2">
    <name type="scientific">Prosthecobacter dejongeii</name>
    <dbReference type="NCBI Taxonomy" id="48465"/>
    <lineage>
        <taxon>Bacteria</taxon>
        <taxon>Pseudomonadati</taxon>
        <taxon>Verrucomicrobiota</taxon>
        <taxon>Verrucomicrobiia</taxon>
        <taxon>Verrucomicrobiales</taxon>
        <taxon>Verrucomicrobiaceae</taxon>
        <taxon>Prosthecobacter</taxon>
    </lineage>
</organism>
<dbReference type="AlphaFoldDB" id="A0A7W7YLY9"/>
<dbReference type="Proteomes" id="UP000534294">
    <property type="component" value="Unassembled WGS sequence"/>
</dbReference>
<keyword evidence="2" id="KW-1185">Reference proteome</keyword>
<accession>A0A7W7YLY9</accession>
<evidence type="ECO:0000313" key="2">
    <source>
        <dbReference type="Proteomes" id="UP000534294"/>
    </source>
</evidence>
<gene>
    <name evidence="1" type="ORF">HNQ64_002919</name>
</gene>
<reference evidence="1 2" key="1">
    <citation type="submission" date="2020-08" db="EMBL/GenBank/DDBJ databases">
        <title>Genomic Encyclopedia of Type Strains, Phase IV (KMG-IV): sequencing the most valuable type-strain genomes for metagenomic binning, comparative biology and taxonomic classification.</title>
        <authorList>
            <person name="Goeker M."/>
        </authorList>
    </citation>
    <scope>NUCLEOTIDE SEQUENCE [LARGE SCALE GENOMIC DNA]</scope>
    <source>
        <strain evidence="1 2">DSM 12251</strain>
    </source>
</reference>
<dbReference type="EMBL" id="JACHIF010000005">
    <property type="protein sequence ID" value="MBB5038656.1"/>
    <property type="molecule type" value="Genomic_DNA"/>
</dbReference>